<dbReference type="Proteomes" id="UP000298213">
    <property type="component" value="Unassembled WGS sequence"/>
</dbReference>
<comment type="caution">
    <text evidence="2">The sequence shown here is derived from an EMBL/GenBank/DDBJ whole genome shotgun (WGS) entry which is preliminary data.</text>
</comment>
<feature type="region of interest" description="Disordered" evidence="1">
    <location>
        <begin position="52"/>
        <end position="92"/>
    </location>
</feature>
<organism evidence="2 3">
    <name type="scientific">Sphingomonas parva</name>
    <dbReference type="NCBI Taxonomy" id="2555898"/>
    <lineage>
        <taxon>Bacteria</taxon>
        <taxon>Pseudomonadati</taxon>
        <taxon>Pseudomonadota</taxon>
        <taxon>Alphaproteobacteria</taxon>
        <taxon>Sphingomonadales</taxon>
        <taxon>Sphingomonadaceae</taxon>
        <taxon>Sphingomonas</taxon>
    </lineage>
</organism>
<gene>
    <name evidence="2" type="ORF">E2493_07960</name>
</gene>
<evidence type="ECO:0000256" key="1">
    <source>
        <dbReference type="SAM" id="MobiDB-lite"/>
    </source>
</evidence>
<dbReference type="RefSeq" id="WP_135085498.1">
    <property type="nucleotide sequence ID" value="NZ_SPDV01000012.1"/>
</dbReference>
<evidence type="ECO:0000313" key="2">
    <source>
        <dbReference type="EMBL" id="TFI58790.1"/>
    </source>
</evidence>
<keyword evidence="3" id="KW-1185">Reference proteome</keyword>
<sequence length="92" mass="8845">MRTIIGTGLAAAALLLTGCGGGDSSAPTAEESEELNNAAEMLDTSADSLAVENAPLGNGDVPAAVPEGANVSDEAPGNAAANPLPPEATTAQ</sequence>
<proteinExistence type="predicted"/>
<dbReference type="EMBL" id="SPDV01000012">
    <property type="protein sequence ID" value="TFI58790.1"/>
    <property type="molecule type" value="Genomic_DNA"/>
</dbReference>
<evidence type="ECO:0000313" key="3">
    <source>
        <dbReference type="Proteomes" id="UP000298213"/>
    </source>
</evidence>
<dbReference type="PROSITE" id="PS51257">
    <property type="entry name" value="PROKAR_LIPOPROTEIN"/>
    <property type="match status" value="1"/>
</dbReference>
<reference evidence="2 3" key="1">
    <citation type="submission" date="2019-03" db="EMBL/GenBank/DDBJ databases">
        <title>Genome sequence of Sphingomonas sp. 17J27-24.</title>
        <authorList>
            <person name="Kim M."/>
            <person name="Maeng S."/>
            <person name="Sathiyaraj S."/>
        </authorList>
    </citation>
    <scope>NUCLEOTIDE SEQUENCE [LARGE SCALE GENOMIC DNA]</scope>
    <source>
        <strain evidence="2 3">17J27-24</strain>
    </source>
</reference>
<feature type="compositionally biased region" description="Low complexity" evidence="1">
    <location>
        <begin position="74"/>
        <end position="92"/>
    </location>
</feature>
<name>A0A4Y8ZRY5_9SPHN</name>
<protein>
    <submittedName>
        <fullName evidence="2">Uncharacterized protein</fullName>
    </submittedName>
</protein>
<accession>A0A4Y8ZRY5</accession>
<dbReference type="AlphaFoldDB" id="A0A4Y8ZRY5"/>